<organism evidence="2 3">
    <name type="scientific">Mycetocola zhadangensis</name>
    <dbReference type="NCBI Taxonomy" id="1164595"/>
    <lineage>
        <taxon>Bacteria</taxon>
        <taxon>Bacillati</taxon>
        <taxon>Actinomycetota</taxon>
        <taxon>Actinomycetes</taxon>
        <taxon>Micrococcales</taxon>
        <taxon>Microbacteriaceae</taxon>
        <taxon>Mycetocola</taxon>
    </lineage>
</organism>
<dbReference type="PANTHER" id="PTHR36974:SF1">
    <property type="entry name" value="DOXX FAMILY MEMBRANE PROTEIN"/>
    <property type="match status" value="1"/>
</dbReference>
<gene>
    <name evidence="2" type="ORF">D9V28_02120</name>
</gene>
<feature type="transmembrane region" description="Helical" evidence="1">
    <location>
        <begin position="83"/>
        <end position="102"/>
    </location>
</feature>
<evidence type="ECO:0008006" key="4">
    <source>
        <dbReference type="Google" id="ProtNLM"/>
    </source>
</evidence>
<feature type="transmembrane region" description="Helical" evidence="1">
    <location>
        <begin position="122"/>
        <end position="141"/>
    </location>
</feature>
<evidence type="ECO:0000256" key="1">
    <source>
        <dbReference type="SAM" id="Phobius"/>
    </source>
</evidence>
<dbReference type="Proteomes" id="UP000282460">
    <property type="component" value="Unassembled WGS sequence"/>
</dbReference>
<protein>
    <recommendedName>
        <fullName evidence="4">DoxX family membrane protein</fullName>
    </recommendedName>
</protein>
<dbReference type="OrthoDB" id="9788974at2"/>
<reference evidence="2 3" key="1">
    <citation type="submission" date="2018-10" db="EMBL/GenBank/DDBJ databases">
        <authorList>
            <person name="Li J."/>
        </authorList>
    </citation>
    <scope>NUCLEOTIDE SEQUENCE [LARGE SCALE GENOMIC DNA]</scope>
    <source>
        <strain evidence="2 3">ZD1-4</strain>
    </source>
</reference>
<feature type="transmembrane region" description="Helical" evidence="1">
    <location>
        <begin position="57"/>
        <end position="76"/>
    </location>
</feature>
<dbReference type="EMBL" id="RCWJ01000001">
    <property type="protein sequence ID" value="RLQ85693.1"/>
    <property type="molecule type" value="Genomic_DNA"/>
</dbReference>
<dbReference type="RefSeq" id="WP_121658058.1">
    <property type="nucleotide sequence ID" value="NZ_BMEK01000001.1"/>
</dbReference>
<dbReference type="PANTHER" id="PTHR36974">
    <property type="entry name" value="MEMBRANE PROTEIN-RELATED"/>
    <property type="match status" value="1"/>
</dbReference>
<sequence length="155" mass="17077">MTPSDTTRPVRRTSVGAIVAQILLGVFLLTAGVGHLTVARDAFQAQVPTWLPIDVDVVVVASGIVEIVLGLALLVLWRWRVPVGWIVAAFFVAIFPGNISQFTTGTDSFGLNDDLSRGIRLLFQPLLVLWALWSTGAWRAWRNRRDEAKRDVVSV</sequence>
<evidence type="ECO:0000313" key="2">
    <source>
        <dbReference type="EMBL" id="RLQ85693.1"/>
    </source>
</evidence>
<accession>A0A3L7J521</accession>
<keyword evidence="1" id="KW-1133">Transmembrane helix</keyword>
<proteinExistence type="predicted"/>
<keyword evidence="1" id="KW-0472">Membrane</keyword>
<keyword evidence="3" id="KW-1185">Reference proteome</keyword>
<name>A0A3L7J521_9MICO</name>
<dbReference type="AlphaFoldDB" id="A0A3L7J521"/>
<evidence type="ECO:0000313" key="3">
    <source>
        <dbReference type="Proteomes" id="UP000282460"/>
    </source>
</evidence>
<feature type="transmembrane region" description="Helical" evidence="1">
    <location>
        <begin position="15"/>
        <end position="37"/>
    </location>
</feature>
<comment type="caution">
    <text evidence="2">The sequence shown here is derived from an EMBL/GenBank/DDBJ whole genome shotgun (WGS) entry which is preliminary data.</text>
</comment>
<keyword evidence="1" id="KW-0812">Transmembrane</keyword>